<feature type="region of interest" description="Disordered" evidence="1">
    <location>
        <begin position="1"/>
        <end position="31"/>
    </location>
</feature>
<gene>
    <name evidence="2" type="primary">ORF29226</name>
</gene>
<reference evidence="2" key="1">
    <citation type="submission" date="2014-12" db="EMBL/GenBank/DDBJ databases">
        <title>Insight into the proteome of Arion vulgaris.</title>
        <authorList>
            <person name="Aradska J."/>
            <person name="Bulat T."/>
            <person name="Smidak R."/>
            <person name="Sarate P."/>
            <person name="Gangsoo J."/>
            <person name="Sialana F."/>
            <person name="Bilban M."/>
            <person name="Lubec G."/>
        </authorList>
    </citation>
    <scope>NUCLEOTIDE SEQUENCE</scope>
    <source>
        <tissue evidence="2">Skin</tissue>
    </source>
</reference>
<protein>
    <submittedName>
        <fullName evidence="2">Uncharacterized protein</fullName>
    </submittedName>
</protein>
<feature type="compositionally biased region" description="Basic and acidic residues" evidence="1">
    <location>
        <begin position="20"/>
        <end position="31"/>
    </location>
</feature>
<evidence type="ECO:0000256" key="1">
    <source>
        <dbReference type="SAM" id="MobiDB-lite"/>
    </source>
</evidence>
<dbReference type="EMBL" id="HACG01010212">
    <property type="protein sequence ID" value="CEK57077.1"/>
    <property type="molecule type" value="Transcribed_RNA"/>
</dbReference>
<feature type="compositionally biased region" description="Polar residues" evidence="1">
    <location>
        <begin position="49"/>
        <end position="61"/>
    </location>
</feature>
<sequence>PLQVLKSTLNDSNRSQPVEAKGKNKQEAAKKSLCNEKKEKVVEDVKDGSCNSDCRNDQSPSEGEATVGPDCITPVAIAPNPLMLCRISPPNKKCVYKIPKLADHELQVLTVESDSQSTNHDIHSFNAEIGD</sequence>
<feature type="region of interest" description="Disordered" evidence="1">
    <location>
        <begin position="45"/>
        <end position="70"/>
    </location>
</feature>
<name>A0A0B6YLM7_9EUPU</name>
<feature type="non-terminal residue" evidence="2">
    <location>
        <position position="131"/>
    </location>
</feature>
<organism evidence="2">
    <name type="scientific">Arion vulgaris</name>
    <dbReference type="NCBI Taxonomy" id="1028688"/>
    <lineage>
        <taxon>Eukaryota</taxon>
        <taxon>Metazoa</taxon>
        <taxon>Spiralia</taxon>
        <taxon>Lophotrochozoa</taxon>
        <taxon>Mollusca</taxon>
        <taxon>Gastropoda</taxon>
        <taxon>Heterobranchia</taxon>
        <taxon>Euthyneura</taxon>
        <taxon>Panpulmonata</taxon>
        <taxon>Eupulmonata</taxon>
        <taxon>Stylommatophora</taxon>
        <taxon>Helicina</taxon>
        <taxon>Arionoidea</taxon>
        <taxon>Arionidae</taxon>
        <taxon>Arion</taxon>
    </lineage>
</organism>
<feature type="non-terminal residue" evidence="2">
    <location>
        <position position="1"/>
    </location>
</feature>
<feature type="compositionally biased region" description="Polar residues" evidence="1">
    <location>
        <begin position="1"/>
        <end position="16"/>
    </location>
</feature>
<accession>A0A0B6YLM7</accession>
<proteinExistence type="predicted"/>
<dbReference type="AlphaFoldDB" id="A0A0B6YLM7"/>
<evidence type="ECO:0000313" key="2">
    <source>
        <dbReference type="EMBL" id="CEK57077.1"/>
    </source>
</evidence>